<evidence type="ECO:0000313" key="1">
    <source>
        <dbReference type="EMBL" id="KAJ4720087.1"/>
    </source>
</evidence>
<organism evidence="1 2">
    <name type="scientific">Melia azedarach</name>
    <name type="common">Chinaberry tree</name>
    <dbReference type="NCBI Taxonomy" id="155640"/>
    <lineage>
        <taxon>Eukaryota</taxon>
        <taxon>Viridiplantae</taxon>
        <taxon>Streptophyta</taxon>
        <taxon>Embryophyta</taxon>
        <taxon>Tracheophyta</taxon>
        <taxon>Spermatophyta</taxon>
        <taxon>Magnoliopsida</taxon>
        <taxon>eudicotyledons</taxon>
        <taxon>Gunneridae</taxon>
        <taxon>Pentapetalae</taxon>
        <taxon>rosids</taxon>
        <taxon>malvids</taxon>
        <taxon>Sapindales</taxon>
        <taxon>Meliaceae</taxon>
        <taxon>Melia</taxon>
    </lineage>
</organism>
<dbReference type="EMBL" id="CM051397">
    <property type="protein sequence ID" value="KAJ4720087.1"/>
    <property type="molecule type" value="Genomic_DNA"/>
</dbReference>
<comment type="caution">
    <text evidence="1">The sequence shown here is derived from an EMBL/GenBank/DDBJ whole genome shotgun (WGS) entry which is preliminary data.</text>
</comment>
<accession>A0ACC1Y9W4</accession>
<keyword evidence="2" id="KW-1185">Reference proteome</keyword>
<name>A0ACC1Y9W4_MELAZ</name>
<reference evidence="1 2" key="1">
    <citation type="journal article" date="2023" name="Science">
        <title>Complex scaffold remodeling in plant triterpene biosynthesis.</title>
        <authorList>
            <person name="De La Pena R."/>
            <person name="Hodgson H."/>
            <person name="Liu J.C."/>
            <person name="Stephenson M.J."/>
            <person name="Martin A.C."/>
            <person name="Owen C."/>
            <person name="Harkess A."/>
            <person name="Leebens-Mack J."/>
            <person name="Jimenez L.E."/>
            <person name="Osbourn A."/>
            <person name="Sattely E.S."/>
        </authorList>
    </citation>
    <scope>NUCLEOTIDE SEQUENCE [LARGE SCALE GENOMIC DNA]</scope>
    <source>
        <strain evidence="2">cv. JPN11</strain>
        <tissue evidence="1">Leaf</tissue>
    </source>
</reference>
<protein>
    <submittedName>
        <fullName evidence="1">Anaphase-promoting complex subunit 1</fullName>
    </submittedName>
</protein>
<sequence length="1825" mass="201974">MSVGVRRLTVLGEFKPFGLIAEALDGKPPHNLADKYDYFLFDPELVRDRAEGDNNGGCSSSEPSDRSDNELFIRGNRIIWTTGARVFKRFTLPSPVIMVCWCRLGDMSEALLCVLQVESLTIYNTSGEVVSIPLPRTITSIWPLPFGLLLQGIEGNFATHVPFSSSSPLLGARDISCPRREIGHSPQNNYSFMSSYNHMTKGDTVSISSHLILSDLLEEPQSTYIEERGKLNVMRDFDERTIWTSDQIPLMASYNRGKMQHTVWVSEVINSNLEVASTSLSDVVPAGVLPKQFSFRRIWQGKGAQTSASKVFLATDDDAAPIICFLLLEQKKLLSLRLQAVEINNEILFDIKPDMSWSIPAVAAVPVIVTRLRVKVGLLPCTDLVVLAPDSALLLYSGKQCLCRYMLPSSLCKGPISHSPEFSETASVSQDLKIIGLSDAVEGRINVIVNNGQMFRCALRRNPSSSLTNDCITTMAEGLNSTFYNYFLVLLWGDSNSAYLSEANSDVDLEWNSFCSTIMQMGQKSSAISQQHLNPVPNSSWEFLLTSKFHKNYRKFNFITGISGTSLDVRGSNSCGSNVDGKQILNESFYSELFKVTLDSLHALYESLKLDTLRKRDLDLLGVLLCTVAKFLGEECYLDHYVRDFPCLSKKVGLCMDSFSWKTPPSLFKWLESCLQHGYTYANTNDLPTLICKEGSSVVSWARKIVSFYSLLSGAKPIGKKLSSGVFCNIAPGSFCSNEELTVLAMVGENFGLQQLDLLPCGVSLPLRHALDKCRESPPTDWPAAAYILLGREDLALSCLANSCKSKELETQTNVNLISMSTPYMLHLHPVTVPSTVSDTNGLDSSKFEDTDSVDGSMTDGMEHIFTSSTQLRYGRDLRLNEVRRLLCSARPVAIQTSVNPSATDQDLQQAQLWHLAQRTTALPLGRGAFTLATIYTLLTEAFTVPKLVLAGRLPAQQNATVNLDPNIRNIQELKSWPEFHNAVAAGLRLAPVQGKMSRTWIMYNKPEEPNVTHAGLLLALGLHGHLRALTISDIYKYFYQEHESTAVGLMLGLAASYRGTMQPIISKSLYVHIPARHPSSVELEVPTILQSAALMSVGLLYEGSAHPQTMQILLGEIGRRSGGDNVLEREGHAVSAGFALGLVALGRGEDALGFTDTLVGRLFHYIGGKEVHNERSHFLSLSTDEHNRCAGQMMDGTMVNVDVTAPGAIIALSLMFLKTESEAIVSRLSIPHTHFDLQYVRPDFIMLRVIARNLIMWSRVHPSEDWIQSQVPEIVKNNVKALRDDTSDIDEMDAETFVQAYVNIVAGACISLGLRFAGTKNANVQELLYEYATYFLNEIKPVCTTSGNAFPKGLSRYVDRCTLEICLHLVVLSLSVVMAGSGHLQTFRLLRFLRSRNSTDGHTNYGIQMAVSLAIGFLFLGGGMRTFSTSNSSIAALLISLYPRLPTGPNDNRCHLQAFRHLYVLATEARWIQTVDVDTGLPVYAPLEVTVRETEHYSETSFCEVTPCILPERAILKRVRVCGPRYWPQVIELVPEDKPWWSFGDKNDPFNSGVLYIKRKIGACSYVDDPVGCQSLLSRAMHKVFSLTSLGACDPSTNNKNGPGSVAVDQLVSTFSSDPSLIAFAQLCCDPYWNSRFDGDFQEFCLQVLYECISKDRPALLQVYLSLYTMIGSMDDQVTSGNVVVSDSLSISNLKLALAYNEALLSGRLNTSKGGIVQSLFMGSLRKRVEEILNCSNRLQNNLSNYLTSGKWPDDESQGENNSVLLSWYLKWFAVPAPSVIKTAVEKIRPKLVTSSLVPLLRLLFPTTHINAIGEIDKLFSFGK</sequence>
<dbReference type="Proteomes" id="UP001164539">
    <property type="component" value="Chromosome 4"/>
</dbReference>
<gene>
    <name evidence="1" type="ORF">OWV82_007969</name>
</gene>
<evidence type="ECO:0000313" key="2">
    <source>
        <dbReference type="Proteomes" id="UP001164539"/>
    </source>
</evidence>
<proteinExistence type="predicted"/>